<sequence>MLKVVIADLEPIQRKCIKALLQERYRRQVVVLETDNGQEACEYVEKDNIDLVIMDHRLTGMNGLTSAVEMRRHNPLQKLMVFTMEEDPQLKKSFNKLGVKQYIKKPSRPRILIDLISKGLSETPQLPARKVTLKISEIVQFIEGNLNRDLTLTYVAEKMNLSSYYLSKMFKKELGVNFVKYVTDRKMEKAKELLKNFDVPIINIAFAIGYAEPSYFTKVFKRVENMTPSQYRNQFYR</sequence>
<evidence type="ECO:0000256" key="2">
    <source>
        <dbReference type="ARBA" id="ARBA00023125"/>
    </source>
</evidence>
<dbReference type="PRINTS" id="PR00032">
    <property type="entry name" value="HTHARAC"/>
</dbReference>
<evidence type="ECO:0000313" key="7">
    <source>
        <dbReference type="EMBL" id="RXJ00627.1"/>
    </source>
</evidence>
<organism evidence="7 8">
    <name type="scientific">Anaerobacillus alkaliphilus</name>
    <dbReference type="NCBI Taxonomy" id="1548597"/>
    <lineage>
        <taxon>Bacteria</taxon>
        <taxon>Bacillati</taxon>
        <taxon>Bacillota</taxon>
        <taxon>Bacilli</taxon>
        <taxon>Bacillales</taxon>
        <taxon>Bacillaceae</taxon>
        <taxon>Anaerobacillus</taxon>
    </lineage>
</organism>
<reference evidence="7 8" key="1">
    <citation type="journal article" date="2019" name="Int. J. Syst. Evol. Microbiol.">
        <title>Anaerobacillus alkaliphilus sp. nov., a novel alkaliphilic and moderately halophilic bacterium.</title>
        <authorList>
            <person name="Borsodi A.K."/>
            <person name="Aszalos J.M."/>
            <person name="Bihari P."/>
            <person name="Nagy I."/>
            <person name="Schumann P."/>
            <person name="Sproer C."/>
            <person name="Kovacs A.L."/>
            <person name="Boka K."/>
            <person name="Dobosy P."/>
            <person name="Ovari M."/>
            <person name="Szili-Kovacs T."/>
            <person name="Toth E."/>
        </authorList>
    </citation>
    <scope>NUCLEOTIDE SEQUENCE [LARGE SCALE GENOMIC DNA]</scope>
    <source>
        <strain evidence="7 8">B16-10</strain>
    </source>
</reference>
<keyword evidence="1" id="KW-0805">Transcription regulation</keyword>
<proteinExistence type="predicted"/>
<dbReference type="InterPro" id="IPR020449">
    <property type="entry name" value="Tscrpt_reg_AraC-type_HTH"/>
</dbReference>
<comment type="caution">
    <text evidence="7">The sequence shown here is derived from an EMBL/GenBank/DDBJ whole genome shotgun (WGS) entry which is preliminary data.</text>
</comment>
<dbReference type="InterPro" id="IPR011006">
    <property type="entry name" value="CheY-like_superfamily"/>
</dbReference>
<evidence type="ECO:0000256" key="1">
    <source>
        <dbReference type="ARBA" id="ARBA00023015"/>
    </source>
</evidence>
<dbReference type="PANTHER" id="PTHR43280">
    <property type="entry name" value="ARAC-FAMILY TRANSCRIPTIONAL REGULATOR"/>
    <property type="match status" value="1"/>
</dbReference>
<dbReference type="InterPro" id="IPR009057">
    <property type="entry name" value="Homeodomain-like_sf"/>
</dbReference>
<dbReference type="SUPFAM" id="SSF52172">
    <property type="entry name" value="CheY-like"/>
    <property type="match status" value="1"/>
</dbReference>
<dbReference type="Gene3D" id="1.10.10.60">
    <property type="entry name" value="Homeodomain-like"/>
    <property type="match status" value="2"/>
</dbReference>
<dbReference type="Proteomes" id="UP000290649">
    <property type="component" value="Unassembled WGS sequence"/>
</dbReference>
<feature type="domain" description="Response regulatory" evidence="6">
    <location>
        <begin position="3"/>
        <end position="120"/>
    </location>
</feature>
<dbReference type="PROSITE" id="PS50110">
    <property type="entry name" value="RESPONSE_REGULATORY"/>
    <property type="match status" value="1"/>
</dbReference>
<dbReference type="SUPFAM" id="SSF46689">
    <property type="entry name" value="Homeodomain-like"/>
    <property type="match status" value="2"/>
</dbReference>
<dbReference type="InterPro" id="IPR058245">
    <property type="entry name" value="NreC/VraR/RcsB-like_REC"/>
</dbReference>
<dbReference type="GO" id="GO:0000160">
    <property type="term" value="P:phosphorelay signal transduction system"/>
    <property type="evidence" value="ECO:0007669"/>
    <property type="project" value="InterPro"/>
</dbReference>
<dbReference type="PANTHER" id="PTHR43280:SF10">
    <property type="entry name" value="REGULATORY PROTEIN POCR"/>
    <property type="match status" value="1"/>
</dbReference>
<keyword evidence="2" id="KW-0238">DNA-binding</keyword>
<evidence type="ECO:0000259" key="6">
    <source>
        <dbReference type="PROSITE" id="PS50110"/>
    </source>
</evidence>
<dbReference type="CDD" id="cd17535">
    <property type="entry name" value="REC_NarL-like"/>
    <property type="match status" value="1"/>
</dbReference>
<feature type="domain" description="HTH araC/xylS-type" evidence="5">
    <location>
        <begin position="136"/>
        <end position="234"/>
    </location>
</feature>
<keyword evidence="4" id="KW-0597">Phosphoprotein</keyword>
<protein>
    <submittedName>
        <fullName evidence="7">Helix-turn-helix domain-containing protein</fullName>
    </submittedName>
</protein>
<dbReference type="InterPro" id="IPR018060">
    <property type="entry name" value="HTH_AraC"/>
</dbReference>
<dbReference type="RefSeq" id="WP_129078319.1">
    <property type="nucleotide sequence ID" value="NZ_QOUX01000037.1"/>
</dbReference>
<accession>A0A4Q0VV70</accession>
<dbReference type="Pfam" id="PF00072">
    <property type="entry name" value="Response_reg"/>
    <property type="match status" value="1"/>
</dbReference>
<dbReference type="GO" id="GO:0003700">
    <property type="term" value="F:DNA-binding transcription factor activity"/>
    <property type="evidence" value="ECO:0007669"/>
    <property type="project" value="InterPro"/>
</dbReference>
<evidence type="ECO:0000256" key="3">
    <source>
        <dbReference type="ARBA" id="ARBA00023163"/>
    </source>
</evidence>
<dbReference type="SMART" id="SM00448">
    <property type="entry name" value="REC"/>
    <property type="match status" value="1"/>
</dbReference>
<evidence type="ECO:0000256" key="4">
    <source>
        <dbReference type="PROSITE-ProRule" id="PRU00169"/>
    </source>
</evidence>
<dbReference type="SMART" id="SM00342">
    <property type="entry name" value="HTH_ARAC"/>
    <property type="match status" value="1"/>
</dbReference>
<dbReference type="PROSITE" id="PS01124">
    <property type="entry name" value="HTH_ARAC_FAMILY_2"/>
    <property type="match status" value="1"/>
</dbReference>
<dbReference type="Gene3D" id="3.40.50.2300">
    <property type="match status" value="1"/>
</dbReference>
<feature type="modified residue" description="4-aspartylphosphate" evidence="4">
    <location>
        <position position="55"/>
    </location>
</feature>
<dbReference type="AlphaFoldDB" id="A0A4Q0VV70"/>
<dbReference type="Pfam" id="PF12833">
    <property type="entry name" value="HTH_18"/>
    <property type="match status" value="1"/>
</dbReference>
<dbReference type="EMBL" id="QOUX01000037">
    <property type="protein sequence ID" value="RXJ00627.1"/>
    <property type="molecule type" value="Genomic_DNA"/>
</dbReference>
<evidence type="ECO:0000259" key="5">
    <source>
        <dbReference type="PROSITE" id="PS01124"/>
    </source>
</evidence>
<gene>
    <name evidence="7" type="ORF">DS745_11215</name>
</gene>
<dbReference type="InterPro" id="IPR001789">
    <property type="entry name" value="Sig_transdc_resp-reg_receiver"/>
</dbReference>
<dbReference type="InterPro" id="IPR018062">
    <property type="entry name" value="HTH_AraC-typ_CS"/>
</dbReference>
<dbReference type="OrthoDB" id="9788446at2"/>
<keyword evidence="3" id="KW-0804">Transcription</keyword>
<dbReference type="GO" id="GO:0043565">
    <property type="term" value="F:sequence-specific DNA binding"/>
    <property type="evidence" value="ECO:0007669"/>
    <property type="project" value="InterPro"/>
</dbReference>
<keyword evidence="8" id="KW-1185">Reference proteome</keyword>
<dbReference type="PROSITE" id="PS00041">
    <property type="entry name" value="HTH_ARAC_FAMILY_1"/>
    <property type="match status" value="1"/>
</dbReference>
<evidence type="ECO:0000313" key="8">
    <source>
        <dbReference type="Proteomes" id="UP000290649"/>
    </source>
</evidence>
<name>A0A4Q0VV70_9BACI</name>